<evidence type="ECO:0000313" key="3">
    <source>
        <dbReference type="Proteomes" id="UP000250266"/>
    </source>
</evidence>
<protein>
    <submittedName>
        <fullName evidence="2">Uncharacterized protein</fullName>
    </submittedName>
</protein>
<proteinExistence type="predicted"/>
<dbReference type="Proteomes" id="UP000250266">
    <property type="component" value="Unassembled WGS sequence"/>
</dbReference>
<gene>
    <name evidence="2" type="ORF">K432DRAFT_378866</name>
</gene>
<reference evidence="2 3" key="1">
    <citation type="journal article" date="2016" name="Nat. Commun.">
        <title>Ectomycorrhizal ecology is imprinted in the genome of the dominant symbiotic fungus Cenococcum geophilum.</title>
        <authorList>
            <consortium name="DOE Joint Genome Institute"/>
            <person name="Peter M."/>
            <person name="Kohler A."/>
            <person name="Ohm R.A."/>
            <person name="Kuo A."/>
            <person name="Krutzmann J."/>
            <person name="Morin E."/>
            <person name="Arend M."/>
            <person name="Barry K.W."/>
            <person name="Binder M."/>
            <person name="Choi C."/>
            <person name="Clum A."/>
            <person name="Copeland A."/>
            <person name="Grisel N."/>
            <person name="Haridas S."/>
            <person name="Kipfer T."/>
            <person name="LaButti K."/>
            <person name="Lindquist E."/>
            <person name="Lipzen A."/>
            <person name="Maire R."/>
            <person name="Meier B."/>
            <person name="Mihaltcheva S."/>
            <person name="Molinier V."/>
            <person name="Murat C."/>
            <person name="Poggeler S."/>
            <person name="Quandt C.A."/>
            <person name="Sperisen C."/>
            <person name="Tritt A."/>
            <person name="Tisserant E."/>
            <person name="Crous P.W."/>
            <person name="Henrissat B."/>
            <person name="Nehls U."/>
            <person name="Egli S."/>
            <person name="Spatafora J.W."/>
            <person name="Grigoriev I.V."/>
            <person name="Martin F.M."/>
        </authorList>
    </citation>
    <scope>NUCLEOTIDE SEQUENCE [LARGE SCALE GENOMIC DNA]</scope>
    <source>
        <strain evidence="2 3">CBS 459.81</strain>
    </source>
</reference>
<evidence type="ECO:0000313" key="2">
    <source>
        <dbReference type="EMBL" id="OCK84117.1"/>
    </source>
</evidence>
<dbReference type="AlphaFoldDB" id="A0A8E2EHK1"/>
<dbReference type="OrthoDB" id="5365129at2759"/>
<keyword evidence="3" id="KW-1185">Reference proteome</keyword>
<organism evidence="2 3">
    <name type="scientific">Lepidopterella palustris CBS 459.81</name>
    <dbReference type="NCBI Taxonomy" id="1314670"/>
    <lineage>
        <taxon>Eukaryota</taxon>
        <taxon>Fungi</taxon>
        <taxon>Dikarya</taxon>
        <taxon>Ascomycota</taxon>
        <taxon>Pezizomycotina</taxon>
        <taxon>Dothideomycetes</taxon>
        <taxon>Pleosporomycetidae</taxon>
        <taxon>Mytilinidiales</taxon>
        <taxon>Argynnaceae</taxon>
        <taxon>Lepidopterella</taxon>
    </lineage>
</organism>
<name>A0A8E2EHK1_9PEZI</name>
<accession>A0A8E2EHK1</accession>
<dbReference type="EMBL" id="KV744844">
    <property type="protein sequence ID" value="OCK84117.1"/>
    <property type="molecule type" value="Genomic_DNA"/>
</dbReference>
<sequence>MDEKRLWPLCSDKIKTACFDADTNSMRGGSAKRDPVPVKQYGTIKKWGSTEMPDKGQA</sequence>
<evidence type="ECO:0000256" key="1">
    <source>
        <dbReference type="SAM" id="MobiDB-lite"/>
    </source>
</evidence>
<feature type="region of interest" description="Disordered" evidence="1">
    <location>
        <begin position="21"/>
        <end position="58"/>
    </location>
</feature>